<organism evidence="1">
    <name type="scientific">Rhizophagus irregularis (strain DAOM 181602 / DAOM 197198 / MUCL 43194)</name>
    <name type="common">Arbuscular mycorrhizal fungus</name>
    <name type="synonym">Glomus intraradices</name>
    <dbReference type="NCBI Taxonomy" id="747089"/>
    <lineage>
        <taxon>Eukaryota</taxon>
        <taxon>Fungi</taxon>
        <taxon>Fungi incertae sedis</taxon>
        <taxon>Mucoromycota</taxon>
        <taxon>Glomeromycotina</taxon>
        <taxon>Glomeromycetes</taxon>
        <taxon>Glomerales</taxon>
        <taxon>Glomeraceae</taxon>
        <taxon>Rhizophagus</taxon>
    </lineage>
</organism>
<dbReference type="HOGENOM" id="CLU_1489752_0_0_1"/>
<gene>
    <name evidence="1" type="ORF">GLOINDRAFT_89061</name>
</gene>
<reference evidence="1" key="1">
    <citation type="submission" date="2013-07" db="EMBL/GenBank/DDBJ databases">
        <title>The genome of an arbuscular mycorrhizal fungus provides insights into the evolution of the oldest plant symbiosis.</title>
        <authorList>
            <consortium name="DOE Joint Genome Institute"/>
            <person name="Tisserant E."/>
            <person name="Malbreil M."/>
            <person name="Kuo A."/>
            <person name="Kohler A."/>
            <person name="Symeonidi A."/>
            <person name="Balestrini R."/>
            <person name="Charron P."/>
            <person name="Duensing N."/>
            <person name="Frei-dit-Frey N."/>
            <person name="Gianinazzi-Pearson V."/>
            <person name="Gilbert B."/>
            <person name="Handa Y."/>
            <person name="Hijri M."/>
            <person name="Kaul R."/>
            <person name="Kawaguchi M."/>
            <person name="Krajinski F."/>
            <person name="Lammers P."/>
            <person name="Lapierre D."/>
            <person name="Masclaux F.G."/>
            <person name="Murat C."/>
            <person name="Morin E."/>
            <person name="Ndikumana S."/>
            <person name="Pagni M."/>
            <person name="Petitpierre D."/>
            <person name="Requena N."/>
            <person name="Rosikiewicz P."/>
            <person name="Riley R."/>
            <person name="Saito K."/>
            <person name="San Clemente H."/>
            <person name="Shapiro H."/>
            <person name="van Tuinen D."/>
            <person name="Becard G."/>
            <person name="Bonfante P."/>
            <person name="Paszkowski U."/>
            <person name="Shachar-Hill Y."/>
            <person name="Young J.P."/>
            <person name="Sanders I.R."/>
            <person name="Henrissat B."/>
            <person name="Rensing S.A."/>
            <person name="Grigoriev I.V."/>
            <person name="Corradi N."/>
            <person name="Roux C."/>
            <person name="Martin F."/>
        </authorList>
    </citation>
    <scope>NUCLEOTIDE SEQUENCE</scope>
    <source>
        <strain evidence="1">DAOM 197198</strain>
    </source>
</reference>
<dbReference type="eggNOG" id="ENOG502SFXJ">
    <property type="taxonomic scope" value="Eukaryota"/>
</dbReference>
<accession>U9SQ96</accession>
<dbReference type="SUPFAM" id="SSF52047">
    <property type="entry name" value="RNI-like"/>
    <property type="match status" value="1"/>
</dbReference>
<protein>
    <submittedName>
        <fullName evidence="1">Uncharacterized protein</fullName>
    </submittedName>
</protein>
<sequence>MGYNLTENNYIEEFHLDLSEFVNLEEFICSRNQFTSLDIINLKELLIGNIDGDRIQQGIYNQFHGSLRPLKELVKLESLSISNTDIESGIEFLPDSITNFRCLADKRSEAKVKKIYEQLEIYTISHIDGRYNLKAWKNNWKLVKKNEDLYYKNKQFEKLNLKIKFIELEKEGSSLHAKKRR</sequence>
<dbReference type="EMBL" id="KI299730">
    <property type="protein sequence ID" value="ERZ97296.1"/>
    <property type="molecule type" value="Genomic_DNA"/>
</dbReference>
<dbReference type="AlphaFoldDB" id="U9SQ96"/>
<proteinExistence type="predicted"/>
<dbReference type="Gene3D" id="3.80.10.10">
    <property type="entry name" value="Ribonuclease Inhibitor"/>
    <property type="match status" value="1"/>
</dbReference>
<evidence type="ECO:0000313" key="1">
    <source>
        <dbReference type="EMBL" id="ERZ97296.1"/>
    </source>
</evidence>
<name>U9SQ96_RHIID</name>
<dbReference type="InterPro" id="IPR032675">
    <property type="entry name" value="LRR_dom_sf"/>
</dbReference>